<feature type="chain" id="PRO_5040964025" description="Sugar lactone lactonase YvrE" evidence="1">
    <location>
        <begin position="27"/>
        <end position="300"/>
    </location>
</feature>
<evidence type="ECO:0000313" key="3">
    <source>
        <dbReference type="Proteomes" id="UP001143480"/>
    </source>
</evidence>
<evidence type="ECO:0000256" key="1">
    <source>
        <dbReference type="SAM" id="SignalP"/>
    </source>
</evidence>
<keyword evidence="1" id="KW-0732">Signal</keyword>
<comment type="caution">
    <text evidence="2">The sequence shown here is derived from an EMBL/GenBank/DDBJ whole genome shotgun (WGS) entry which is preliminary data.</text>
</comment>
<evidence type="ECO:0000313" key="2">
    <source>
        <dbReference type="EMBL" id="GLL03243.1"/>
    </source>
</evidence>
<dbReference type="Proteomes" id="UP001143480">
    <property type="component" value="Unassembled WGS sequence"/>
</dbReference>
<dbReference type="AlphaFoldDB" id="A0A9W6KL95"/>
<evidence type="ECO:0008006" key="4">
    <source>
        <dbReference type="Google" id="ProtNLM"/>
    </source>
</evidence>
<name>A0A9W6KL95_9ACTN</name>
<feature type="signal peptide" evidence="1">
    <location>
        <begin position="1"/>
        <end position="26"/>
    </location>
</feature>
<organism evidence="2 3">
    <name type="scientific">Dactylosporangium matsuzakiense</name>
    <dbReference type="NCBI Taxonomy" id="53360"/>
    <lineage>
        <taxon>Bacteria</taxon>
        <taxon>Bacillati</taxon>
        <taxon>Actinomycetota</taxon>
        <taxon>Actinomycetes</taxon>
        <taxon>Micromonosporales</taxon>
        <taxon>Micromonosporaceae</taxon>
        <taxon>Dactylosporangium</taxon>
    </lineage>
</organism>
<dbReference type="EMBL" id="BSFP01000031">
    <property type="protein sequence ID" value="GLL03243.1"/>
    <property type="molecule type" value="Genomic_DNA"/>
</dbReference>
<protein>
    <recommendedName>
        <fullName evidence="4">Sugar lactone lactonase YvrE</fullName>
    </recommendedName>
</protein>
<reference evidence="2" key="1">
    <citation type="journal article" date="2014" name="Int. J. Syst. Evol. Microbiol.">
        <title>Complete genome sequence of Corynebacterium casei LMG S-19264T (=DSM 44701T), isolated from a smear-ripened cheese.</title>
        <authorList>
            <consortium name="US DOE Joint Genome Institute (JGI-PGF)"/>
            <person name="Walter F."/>
            <person name="Albersmeier A."/>
            <person name="Kalinowski J."/>
            <person name="Ruckert C."/>
        </authorList>
    </citation>
    <scope>NUCLEOTIDE SEQUENCE</scope>
    <source>
        <strain evidence="2">VKM Ac-1321</strain>
    </source>
</reference>
<dbReference type="Gene3D" id="2.130.10.10">
    <property type="entry name" value="YVTN repeat-like/Quinoprotein amine dehydrogenase"/>
    <property type="match status" value="1"/>
</dbReference>
<sequence>MRRRTLFAGAAGIGAALAIPGGTGNAATTHGTPVFPDVIDLPDGFQPEGIAISGTTFYVGSLVDGAVYRGSLITGKGSILVPGRSGGQATGIKVDTRGRLWVCGAGTGGASVYDARTGRTLAQYDLGGSFVNDVVLTPNGAYLTDSDRPVLYRLPLDLGAAHTIDLTGGLGEAGAFNNGIEVTADGRLVIVQMLADRLFSYDPRSGATFQYDLGGATVLQGDGLLRRGPYLYVVRNSFNVIAKFRLHRTSAELVAEITDPRLQVPATIADFGGWIYAVNARFDLPAPAPTDTYTIVKLPT</sequence>
<accession>A0A9W6KL95</accession>
<keyword evidence="3" id="KW-1185">Reference proteome</keyword>
<gene>
    <name evidence="2" type="ORF">GCM10017581_049870</name>
</gene>
<proteinExistence type="predicted"/>
<dbReference type="RefSeq" id="WP_261961250.1">
    <property type="nucleotide sequence ID" value="NZ_BAAAXA010000001.1"/>
</dbReference>
<dbReference type="SUPFAM" id="SSF63829">
    <property type="entry name" value="Calcium-dependent phosphotriesterase"/>
    <property type="match status" value="1"/>
</dbReference>
<dbReference type="InterPro" id="IPR015943">
    <property type="entry name" value="WD40/YVTN_repeat-like_dom_sf"/>
</dbReference>
<reference evidence="2" key="2">
    <citation type="submission" date="2023-01" db="EMBL/GenBank/DDBJ databases">
        <authorList>
            <person name="Sun Q."/>
            <person name="Evtushenko L."/>
        </authorList>
    </citation>
    <scope>NUCLEOTIDE SEQUENCE</scope>
    <source>
        <strain evidence="2">VKM Ac-1321</strain>
    </source>
</reference>